<reference evidence="1" key="1">
    <citation type="journal article" date="2015" name="Nature">
        <title>Complex archaea that bridge the gap between prokaryotes and eukaryotes.</title>
        <authorList>
            <person name="Spang A."/>
            <person name="Saw J.H."/>
            <person name="Jorgensen S.L."/>
            <person name="Zaremba-Niedzwiedzka K."/>
            <person name="Martijn J."/>
            <person name="Lind A.E."/>
            <person name="van Eijk R."/>
            <person name="Schleper C."/>
            <person name="Guy L."/>
            <person name="Ettema T.J."/>
        </authorList>
    </citation>
    <scope>NUCLEOTIDE SEQUENCE</scope>
</reference>
<sequence length="21" mass="2652">ESDFEIYETEDDDTDYFKDFK</sequence>
<organism evidence="1">
    <name type="scientific">marine sediment metagenome</name>
    <dbReference type="NCBI Taxonomy" id="412755"/>
    <lineage>
        <taxon>unclassified sequences</taxon>
        <taxon>metagenomes</taxon>
        <taxon>ecological metagenomes</taxon>
    </lineage>
</organism>
<accession>A0A0F9LLU0</accession>
<evidence type="ECO:0000313" key="1">
    <source>
        <dbReference type="EMBL" id="KKM65295.1"/>
    </source>
</evidence>
<feature type="non-terminal residue" evidence="1">
    <location>
        <position position="1"/>
    </location>
</feature>
<proteinExistence type="predicted"/>
<comment type="caution">
    <text evidence="1">The sequence shown here is derived from an EMBL/GenBank/DDBJ whole genome shotgun (WGS) entry which is preliminary data.</text>
</comment>
<dbReference type="AlphaFoldDB" id="A0A0F9LLU0"/>
<protein>
    <submittedName>
        <fullName evidence="1">Uncharacterized protein</fullName>
    </submittedName>
</protein>
<gene>
    <name evidence="1" type="ORF">LCGC14_1492760</name>
</gene>
<name>A0A0F9LLU0_9ZZZZ</name>
<dbReference type="EMBL" id="LAZR01010751">
    <property type="protein sequence ID" value="KKM65295.1"/>
    <property type="molecule type" value="Genomic_DNA"/>
</dbReference>